<feature type="region of interest" description="Disordered" evidence="1">
    <location>
        <begin position="17"/>
        <end position="40"/>
    </location>
</feature>
<feature type="non-terminal residue" evidence="2">
    <location>
        <position position="40"/>
    </location>
</feature>
<evidence type="ECO:0000256" key="1">
    <source>
        <dbReference type="SAM" id="MobiDB-lite"/>
    </source>
</evidence>
<feature type="compositionally biased region" description="Low complexity" evidence="1">
    <location>
        <begin position="30"/>
        <end position="40"/>
    </location>
</feature>
<dbReference type="EMBL" id="LXQA010609971">
    <property type="protein sequence ID" value="MCI61973.1"/>
    <property type="molecule type" value="Genomic_DNA"/>
</dbReference>
<comment type="caution">
    <text evidence="2">The sequence shown here is derived from an EMBL/GenBank/DDBJ whole genome shotgun (WGS) entry which is preliminary data.</text>
</comment>
<name>A0A392TLF1_9FABA</name>
<organism evidence="2 3">
    <name type="scientific">Trifolium medium</name>
    <dbReference type="NCBI Taxonomy" id="97028"/>
    <lineage>
        <taxon>Eukaryota</taxon>
        <taxon>Viridiplantae</taxon>
        <taxon>Streptophyta</taxon>
        <taxon>Embryophyta</taxon>
        <taxon>Tracheophyta</taxon>
        <taxon>Spermatophyta</taxon>
        <taxon>Magnoliopsida</taxon>
        <taxon>eudicotyledons</taxon>
        <taxon>Gunneridae</taxon>
        <taxon>Pentapetalae</taxon>
        <taxon>rosids</taxon>
        <taxon>fabids</taxon>
        <taxon>Fabales</taxon>
        <taxon>Fabaceae</taxon>
        <taxon>Papilionoideae</taxon>
        <taxon>50 kb inversion clade</taxon>
        <taxon>NPAAA clade</taxon>
        <taxon>Hologalegina</taxon>
        <taxon>IRL clade</taxon>
        <taxon>Trifolieae</taxon>
        <taxon>Trifolium</taxon>
    </lineage>
</organism>
<proteinExistence type="predicted"/>
<sequence>MPSALLKILSPTTIGCLVAPQDSPPPLQPPDWSSLYPPEE</sequence>
<dbReference type="AlphaFoldDB" id="A0A392TLF1"/>
<dbReference type="Proteomes" id="UP000265520">
    <property type="component" value="Unassembled WGS sequence"/>
</dbReference>
<evidence type="ECO:0000313" key="3">
    <source>
        <dbReference type="Proteomes" id="UP000265520"/>
    </source>
</evidence>
<protein>
    <submittedName>
        <fullName evidence="2">Uncharacterized protein</fullName>
    </submittedName>
</protein>
<evidence type="ECO:0000313" key="2">
    <source>
        <dbReference type="EMBL" id="MCI61973.1"/>
    </source>
</evidence>
<accession>A0A392TLF1</accession>
<keyword evidence="3" id="KW-1185">Reference proteome</keyword>
<reference evidence="2 3" key="1">
    <citation type="journal article" date="2018" name="Front. Plant Sci.">
        <title>Red Clover (Trifolium pratense) and Zigzag Clover (T. medium) - A Picture of Genomic Similarities and Differences.</title>
        <authorList>
            <person name="Dluhosova J."/>
            <person name="Istvanek J."/>
            <person name="Nedelnik J."/>
            <person name="Repkova J."/>
        </authorList>
    </citation>
    <scope>NUCLEOTIDE SEQUENCE [LARGE SCALE GENOMIC DNA]</scope>
    <source>
        <strain evidence="3">cv. 10/8</strain>
        <tissue evidence="2">Leaf</tissue>
    </source>
</reference>